<evidence type="ECO:0000313" key="7">
    <source>
        <dbReference type="EMBL" id="WNL26244.1"/>
    </source>
</evidence>
<organism evidence="3">
    <name type="scientific">Arcobacter sp. AZ-2023</name>
    <dbReference type="NCBI Taxonomy" id="3074453"/>
    <lineage>
        <taxon>Bacteria</taxon>
        <taxon>Pseudomonadati</taxon>
        <taxon>Campylobacterota</taxon>
        <taxon>Epsilonproteobacteria</taxon>
        <taxon>Campylobacterales</taxon>
        <taxon>Arcobacteraceae</taxon>
        <taxon>Arcobacter</taxon>
    </lineage>
</organism>
<sequence length="58" mass="6609">MKKILIVITVVIGIVFYLSNKPIASIIEFWPLLLLLLCPVMHIFMHGGHKHNKGNNNE</sequence>
<protein>
    <submittedName>
        <fullName evidence="3">DUF2933 domain-containing protein</fullName>
    </submittedName>
</protein>
<evidence type="ECO:0000313" key="5">
    <source>
        <dbReference type="EMBL" id="WNL20968.1"/>
    </source>
</evidence>
<keyword evidence="1" id="KW-0472">Membrane</keyword>
<dbReference type="EMBL" id="CP134849">
    <property type="protein sequence ID" value="WNL18833.1"/>
    <property type="molecule type" value="Genomic_DNA"/>
</dbReference>
<reference evidence="4" key="1">
    <citation type="submission" date="2023-09" db="EMBL/GenBank/DDBJ databases">
        <title>Arcobacter tbilisiensis sp. nov. isolated from chicken meat in Tbilisi, Georgia.</title>
        <authorList>
            <person name="Matthias R."/>
            <person name="Zautner A.E."/>
        </authorList>
    </citation>
    <scope>NUCLEOTIDE SEQUENCE</scope>
    <source>
        <strain evidence="7">LEO 70</strain>
        <strain evidence="6">LEO 74</strain>
        <strain evidence="5">LEO 79</strain>
        <strain evidence="4">LEO 99</strain>
    </source>
</reference>
<accession>A0AA96I2F4</accession>
<keyword evidence="1" id="KW-1133">Transmembrane helix</keyword>
<evidence type="ECO:0000313" key="4">
    <source>
        <dbReference type="EMBL" id="WNL18833.1"/>
    </source>
</evidence>
<dbReference type="EMBL" id="CP134852">
    <property type="protein sequence ID" value="WNL26244.1"/>
    <property type="molecule type" value="Genomic_DNA"/>
</dbReference>
<dbReference type="EMBL" id="CP134845">
    <property type="protein sequence ID" value="WNL15287.1"/>
    <property type="molecule type" value="Genomic_DNA"/>
</dbReference>
<gene>
    <name evidence="3" type="ORF">RJG51_03660</name>
    <name evidence="2" type="ORF">RJG52_07905</name>
    <name evidence="4" type="ORF">RJG53_09610</name>
    <name evidence="6" type="ORF">RJG55_07900</name>
    <name evidence="5" type="ORF">RJG56_09460</name>
    <name evidence="7" type="ORF">RJG57_03465</name>
</gene>
<reference evidence="3" key="2">
    <citation type="submission" date="2023-09" db="EMBL/GenBank/DDBJ databases">
        <title>Characterization of Arcobacter Isolates from Retail Chicken Sold in Supermarkets in Tbilisi, Georgia.</title>
        <authorList>
            <person name="Matthias R."/>
            <person name="Zautner A.E."/>
        </authorList>
    </citation>
    <scope>NUCLEOTIDE SEQUENCE</scope>
    <source>
        <strain evidence="3">LEO 108</strain>
        <strain evidence="2">LEO 109</strain>
    </source>
</reference>
<dbReference type="EMBL" id="CP134850">
    <property type="protein sequence ID" value="WNL20968.1"/>
    <property type="molecule type" value="Genomic_DNA"/>
</dbReference>
<evidence type="ECO:0000313" key="2">
    <source>
        <dbReference type="EMBL" id="WNL11843.1"/>
    </source>
</evidence>
<evidence type="ECO:0000313" key="3">
    <source>
        <dbReference type="EMBL" id="WNL15287.1"/>
    </source>
</evidence>
<dbReference type="InterPro" id="IPR021682">
    <property type="entry name" value="DUF2933"/>
</dbReference>
<feature type="transmembrane region" description="Helical" evidence="1">
    <location>
        <begin position="30"/>
        <end position="48"/>
    </location>
</feature>
<proteinExistence type="predicted"/>
<dbReference type="Pfam" id="PF11666">
    <property type="entry name" value="DUF2933"/>
    <property type="match status" value="1"/>
</dbReference>
<dbReference type="EMBL" id="CP134851">
    <property type="protein sequence ID" value="WNL22865.1"/>
    <property type="molecule type" value="Genomic_DNA"/>
</dbReference>
<dbReference type="EMBL" id="CP134844">
    <property type="protein sequence ID" value="WNL11843.1"/>
    <property type="molecule type" value="Genomic_DNA"/>
</dbReference>
<dbReference type="AlphaFoldDB" id="A0AA96I2F4"/>
<evidence type="ECO:0000256" key="1">
    <source>
        <dbReference type="SAM" id="Phobius"/>
    </source>
</evidence>
<keyword evidence="1" id="KW-0812">Transmembrane</keyword>
<evidence type="ECO:0000313" key="6">
    <source>
        <dbReference type="EMBL" id="WNL22865.1"/>
    </source>
</evidence>
<name>A0AA96I2F4_9BACT</name>